<dbReference type="InParanoid" id="B2VUM4"/>
<gene>
    <name evidence="6" type="ORF">PTRG_02128</name>
</gene>
<evidence type="ECO:0000259" key="5">
    <source>
        <dbReference type="Pfam" id="PF23865"/>
    </source>
</evidence>
<reference evidence="7" key="1">
    <citation type="journal article" date="2013" name="G3 (Bethesda)">
        <title>Comparative genomics of a plant-pathogenic fungus, Pyrenophora tritici-repentis, reveals transduplication and the impact of repeat elements on pathogenicity and population divergence.</title>
        <authorList>
            <person name="Manning V.A."/>
            <person name="Pandelova I."/>
            <person name="Dhillon B."/>
            <person name="Wilhelm L.J."/>
            <person name="Goodwin S.B."/>
            <person name="Berlin A.M."/>
            <person name="Figueroa M."/>
            <person name="Freitag M."/>
            <person name="Hane J.K."/>
            <person name="Henrissat B."/>
            <person name="Holman W.H."/>
            <person name="Kodira C.D."/>
            <person name="Martin J."/>
            <person name="Oliver R.P."/>
            <person name="Robbertse B."/>
            <person name="Schackwitz W."/>
            <person name="Schwartz D.C."/>
            <person name="Spatafora J.W."/>
            <person name="Turgeon B.G."/>
            <person name="Yandava C."/>
            <person name="Young S."/>
            <person name="Zhou S."/>
            <person name="Zeng Q."/>
            <person name="Grigoriev I.V."/>
            <person name="Ma L.-J."/>
            <person name="Ciuffetti L.M."/>
        </authorList>
    </citation>
    <scope>NUCLEOTIDE SEQUENCE [LARGE SCALE GENOMIC DNA]</scope>
    <source>
        <strain evidence="7">Pt-1C-BFP</strain>
    </source>
</reference>
<dbReference type="Pfam" id="PF06985">
    <property type="entry name" value="HET"/>
    <property type="match status" value="1"/>
</dbReference>
<dbReference type="OrthoDB" id="5382170at2759"/>
<feature type="domain" description="DUF7029" evidence="4">
    <location>
        <begin position="82"/>
        <end position="176"/>
    </location>
</feature>
<proteinExistence type="predicted"/>
<dbReference type="PANTHER" id="PTHR33112:SF13">
    <property type="entry name" value="HETEROKARYON INCOMPATIBILITY DOMAIN-CONTAINING PROTEIN"/>
    <property type="match status" value="1"/>
</dbReference>
<feature type="compositionally biased region" description="Polar residues" evidence="1">
    <location>
        <begin position="642"/>
        <end position="673"/>
    </location>
</feature>
<feature type="compositionally biased region" description="Low complexity" evidence="1">
    <location>
        <begin position="755"/>
        <end position="775"/>
    </location>
</feature>
<dbReference type="InterPro" id="IPR054293">
    <property type="entry name" value="DUF7029"/>
</dbReference>
<dbReference type="PANTHER" id="PTHR33112">
    <property type="entry name" value="DOMAIN PROTEIN, PUTATIVE-RELATED"/>
    <property type="match status" value="1"/>
</dbReference>
<dbReference type="InterPro" id="IPR010730">
    <property type="entry name" value="HET"/>
</dbReference>
<dbReference type="HOGENOM" id="CLU_252505_0_0_1"/>
<dbReference type="STRING" id="426418.B2VUM4"/>
<dbReference type="Proteomes" id="UP000001471">
    <property type="component" value="Unassembled WGS sequence"/>
</dbReference>
<evidence type="ECO:0000259" key="4">
    <source>
        <dbReference type="Pfam" id="PF22974"/>
    </source>
</evidence>
<name>B2VUM4_PYRTR</name>
<dbReference type="Pfam" id="PF23865">
    <property type="entry name" value="DUF7223"/>
    <property type="match status" value="1"/>
</dbReference>
<feature type="region of interest" description="Disordered" evidence="1">
    <location>
        <begin position="621"/>
        <end position="673"/>
    </location>
</feature>
<feature type="signal peptide" evidence="2">
    <location>
        <begin position="1"/>
        <end position="24"/>
    </location>
</feature>
<dbReference type="EMBL" id="DS231615">
    <property type="protein sequence ID" value="EDU41566.1"/>
    <property type="molecule type" value="Genomic_DNA"/>
</dbReference>
<feature type="chain" id="PRO_5002782124" evidence="2">
    <location>
        <begin position="25"/>
        <end position="1392"/>
    </location>
</feature>
<dbReference type="PROSITE" id="PS51257">
    <property type="entry name" value="PROKAR_LIPOPROTEIN"/>
    <property type="match status" value="1"/>
</dbReference>
<evidence type="ECO:0000256" key="1">
    <source>
        <dbReference type="SAM" id="MobiDB-lite"/>
    </source>
</evidence>
<keyword evidence="2" id="KW-0732">Signal</keyword>
<feature type="region of interest" description="Disordered" evidence="1">
    <location>
        <begin position="755"/>
        <end position="783"/>
    </location>
</feature>
<dbReference type="Pfam" id="PF22974">
    <property type="entry name" value="DUF7029"/>
    <property type="match status" value="1"/>
</dbReference>
<protein>
    <submittedName>
        <fullName evidence="6">Uncharacterized protein</fullName>
    </submittedName>
</protein>
<evidence type="ECO:0000259" key="3">
    <source>
        <dbReference type="Pfam" id="PF06985"/>
    </source>
</evidence>
<evidence type="ECO:0000313" key="6">
    <source>
        <dbReference type="EMBL" id="EDU41566.1"/>
    </source>
</evidence>
<evidence type="ECO:0000313" key="7">
    <source>
        <dbReference type="Proteomes" id="UP000001471"/>
    </source>
</evidence>
<sequence>MRFLRASQVCAIVAIACFSTDVTAVVVGEGFETHRVLRAATKRSDLYRRSMRITKKFETELAYVEEENVWTNKETFASQVKVGSQRPVFTLEDHEHHLQDVQCSPDGIKLHFVDTSSARDARAATDGGLVITAHAGCNSESERAVYQVNNVSLSPNETVLDLAATRTTWDAAFDNLDIAFGHTKDEHLYRRHSDFDKIRKRQSTLAIPADTPDNVTTALFDLTSELRDHVFNVKEFLKGVADVDVPDLPIEIGCKECSTRGKLALTQGAFKFDASQIDLIPDFLQGGDDGKSIDKVITGGFMELVATGVGARVELFARPVRSGSFEVALFSVPIVGFSIPGIGKAGAVFTPSIAADFEISGTLEVNYGLDLTVPDGSSLRVEITDLGKSRLTGFQETALTPLPVSVNVTNAELLLGLAFKPSIPIGFEFLGQLKAEVTATMNLPRLDAKLSSNIAHSCGNNSNSTAPFANKTEALSTDLLALGPIALVEANVSLSMDLAFNVNFPFLPPGLNAINLAANLFTAVFPLINGCAAPSSAFDKIRGIKAPPPPPDAAGQMMTAMDAMNSTATGKALNYTAAAVTGYDTTRKVGDVAPTLAPNITFLLPNSQTVEATSVARNTTKLASSTPAATTTRSSTAEMTSKAASQPPKTTETLSSKAASATMSANVTMEASTRIHSSTRLSWNTTATANNTMAATSAPANLATSCAAPSVITVTDTVTSTITQQMTVTETSKAAEIPLTSMLSSMGVMSSASAESSTAASSTPPAAVSPTAPAPLFSLSPEPTTSSTAVAAPLFPLDPELISSSAAPSADAATASLLSSSTPAASTPSAAAAPAISITSSAAPQPVSSTATAAAEVLPPLAPVITMQPGFLVPSNASALPVQQTTGITEFTGKAARGVDMVLNARSQSSRLIYKKESLSHFQETPRRLRRSEQSNIGSASVLLGMQIALEVDSCGQETRYKCLCIVQDDDRDWREQASRMGDIYEKSFVTIAAVASHDASEGLFRKTPDSRIGFAVPRFPWIHVRKQVEKPNDSDDSYSQATVPYIWPLYRRGWTYQELNLSPRVIRYGPEEVIWSCREKMAFEGDPSLDQSLSYTGFTNRDLARSALTTQKMWHRIVEGYAYRKLTFQKDQLPAIAAFVSRIQAAYPEKRYIAGLWEDTLRFDLLWAHYGQYYHPSGFKPTWSWISITDPIEWAAHPDSYQPLPCTKIVRIVYATTGPSVLGDIVEASITMEAPVLKFKEEFWPHAISLPPRYSPSEMDIRVPLEVAFGPVILRYKFWDSQEPGSPEYDYPNADAFAIPLIGLREGGNVRSHACNTNYLLVKETSQPGEYRRVGTGFVHLREVCALPPLSPNSPVKDNMQEGILRQARWEADEKLNEELGQMNTQLFKLV</sequence>
<dbReference type="InterPro" id="IPR055647">
    <property type="entry name" value="DUF7223"/>
</dbReference>
<accession>B2VUM4</accession>
<organism evidence="6 7">
    <name type="scientific">Pyrenophora tritici-repentis (strain Pt-1C-BFP)</name>
    <name type="common">Wheat tan spot fungus</name>
    <name type="synonym">Drechslera tritici-repentis</name>
    <dbReference type="NCBI Taxonomy" id="426418"/>
    <lineage>
        <taxon>Eukaryota</taxon>
        <taxon>Fungi</taxon>
        <taxon>Dikarya</taxon>
        <taxon>Ascomycota</taxon>
        <taxon>Pezizomycotina</taxon>
        <taxon>Dothideomycetes</taxon>
        <taxon>Pleosporomycetidae</taxon>
        <taxon>Pleosporales</taxon>
        <taxon>Pleosporineae</taxon>
        <taxon>Pleosporaceae</taxon>
        <taxon>Pyrenophora</taxon>
    </lineage>
</organism>
<dbReference type="OMA" id="MWHRIVE"/>
<dbReference type="eggNOG" id="ENOG502SECN">
    <property type="taxonomic scope" value="Eukaryota"/>
</dbReference>
<feature type="domain" description="DUF7223" evidence="5">
    <location>
        <begin position="235"/>
        <end position="465"/>
    </location>
</feature>
<feature type="domain" description="Heterokaryon incompatibility" evidence="3">
    <location>
        <begin position="964"/>
        <end position="1059"/>
    </location>
</feature>
<evidence type="ECO:0000256" key="2">
    <source>
        <dbReference type="SAM" id="SignalP"/>
    </source>
</evidence>
<feature type="compositionally biased region" description="Low complexity" evidence="1">
    <location>
        <begin position="621"/>
        <end position="641"/>
    </location>
</feature>